<dbReference type="AlphaFoldDB" id="A0AB39S997"/>
<dbReference type="EMBL" id="CP163440">
    <property type="protein sequence ID" value="XDQ62843.1"/>
    <property type="molecule type" value="Genomic_DNA"/>
</dbReference>
<protein>
    <submittedName>
        <fullName evidence="1">Transcriptional regulator</fullName>
    </submittedName>
</protein>
<reference evidence="1" key="1">
    <citation type="submission" date="2024-07" db="EMBL/GenBank/DDBJ databases">
        <authorList>
            <person name="Yu S.T."/>
        </authorList>
    </citation>
    <scope>NUCLEOTIDE SEQUENCE</scope>
    <source>
        <strain evidence="1">R35</strain>
    </source>
</reference>
<sequence length="425" mass="45671">MPRPTGNVRLKAARVAAGFNSQQDLADALSNAAKQIGIRGLSIGVRQVRRWESDSPPWPQPDCQRVLAHLLGQSLESLGFTPPWGPDGTQPDRVRRVLVAGGAAAVGLAAVPGQAVAMTQQPATAGSDFEAVTRSHRRLYWSVAPAKLHPAVLAHATLGCALLPETAGSTRCTVATALAESYLLAGRIDFFDRREPSSASDALLLALQAAGEADDPLLGSAIIAHMAFIPGWAGDRDAALERMTAARTYARRAPASAEFLAWLDAVEAECETRCGNTRTALHLIGHAEDVFATGNEHPSPEWMDWFSPARLAAFKGNTQLIAGHLPQARETLLGVLEDMPASEDKQRSVVFGDLAAVEAASRNPEQACAYAGRALDQLALTWYATGMDRVREVRRALAPHQHERCVRDLDDRLYGWSTTVSALSR</sequence>
<evidence type="ECO:0000313" key="1">
    <source>
        <dbReference type="EMBL" id="XDQ62843.1"/>
    </source>
</evidence>
<gene>
    <name evidence="1" type="ORF">AB5J50_19575</name>
</gene>
<proteinExistence type="predicted"/>
<accession>A0AB39S997</accession>
<name>A0AB39S997_9ACTN</name>
<organism evidence="1">
    <name type="scientific">Streptomyces sp. R35</name>
    <dbReference type="NCBI Taxonomy" id="3238630"/>
    <lineage>
        <taxon>Bacteria</taxon>
        <taxon>Bacillati</taxon>
        <taxon>Actinomycetota</taxon>
        <taxon>Actinomycetes</taxon>
        <taxon>Kitasatosporales</taxon>
        <taxon>Streptomycetaceae</taxon>
        <taxon>Streptomyces</taxon>
    </lineage>
</organism>
<dbReference type="RefSeq" id="WP_369259760.1">
    <property type="nucleotide sequence ID" value="NZ_CP163440.1"/>
</dbReference>